<reference evidence="8 9" key="1">
    <citation type="submission" date="2016-04" db="EMBL/GenBank/DDBJ databases">
        <title>Sequence analysis of the Plodia interpunctella granulovirus genome: Discovery of an unusual inhibitor-of-apoptosis (IAP) gene.</title>
        <authorList>
            <person name="Harrison R.L."/>
            <person name="Rowley D.L."/>
            <person name="Funk C.J."/>
        </authorList>
    </citation>
    <scope>NUCLEOTIDE SEQUENCE [LARGE SCALE GENOMIC DNA]</scope>
    <source>
        <strain evidence="8">Cambridge</strain>
    </source>
</reference>
<dbReference type="GeneID" id="30685092"/>
<evidence type="ECO:0000256" key="2">
    <source>
        <dbReference type="ARBA" id="ARBA00022729"/>
    </source>
</evidence>
<keyword evidence="6" id="KW-1133">Transmembrane helix</keyword>
<evidence type="ECO:0000259" key="7">
    <source>
        <dbReference type="PROSITE" id="PS51807"/>
    </source>
</evidence>
<dbReference type="KEGG" id="vg:30685092"/>
<keyword evidence="9" id="KW-1185">Reference proteome</keyword>
<keyword evidence="2" id="KW-0732">Signal</keyword>
<evidence type="ECO:0000256" key="3">
    <source>
        <dbReference type="ARBA" id="ARBA00022737"/>
    </source>
</evidence>
<keyword evidence="6" id="KW-0812">Transmembrane</keyword>
<feature type="domain" description="Zinc finger C2HC baculovirus (BV)-type profile" evidence="7">
    <location>
        <begin position="145"/>
        <end position="194"/>
    </location>
</feature>
<dbReference type="RefSeq" id="YP_009330220.1">
    <property type="nucleotide sequence ID" value="NC_032255.1"/>
</dbReference>
<organism evidence="8 9">
    <name type="scientific">Plodia interpunctella granulovirus</name>
    <dbReference type="NCBI Taxonomy" id="262175"/>
    <lineage>
        <taxon>Viruses</taxon>
        <taxon>Viruses incertae sedis</taxon>
        <taxon>Naldaviricetes</taxon>
        <taxon>Lefavirales</taxon>
        <taxon>Baculoviridae</taxon>
        <taxon>Betabaculovirus</taxon>
        <taxon>Betabaculovirus plinterpunctellae</taxon>
    </lineage>
</organism>
<dbReference type="Proteomes" id="UP000204293">
    <property type="component" value="Segment"/>
</dbReference>
<keyword evidence="1" id="KW-0147">Chitin-binding</keyword>
<dbReference type="PROSITE" id="PS51807">
    <property type="entry name" value="ZF_C2HC_BV"/>
    <property type="match status" value="1"/>
</dbReference>
<evidence type="ECO:0000256" key="4">
    <source>
        <dbReference type="ARBA" id="ARBA00023157"/>
    </source>
</evidence>
<name>A0A1L5JGR0_9BBAC</name>
<dbReference type="Pfam" id="PF08475">
    <property type="entry name" value="Baculo_VP91_N"/>
    <property type="match status" value="1"/>
</dbReference>
<dbReference type="GO" id="GO:0008061">
    <property type="term" value="F:chitin binding"/>
    <property type="evidence" value="ECO:0007669"/>
    <property type="project" value="UniProtKB-KW"/>
</dbReference>
<dbReference type="OrthoDB" id="1474at10239"/>
<feature type="transmembrane region" description="Helical" evidence="6">
    <location>
        <begin position="7"/>
        <end position="26"/>
    </location>
</feature>
<sequence length="608" mass="68870">MLSVSTMLFVIILLGAVLLFYNYLIITDFDTDSFTARLGVLTEYLRTVGDNVVPNIIGYVSHVNDNNYIVSYFYTDSLKLHETVAKNEFEEQFDFASQSFVRKRSDDTTASVSFVGNDIRKFVAHADDGDVVMDCGNGLFDGTSCAPEPICNAPNRKLPLTEDNLNELVFNRMAAKPKPLLHTEEHHPTAYIQCDGNSVPHIEECVSGETFVHDRCVYDPPLTTNGQGLVTFVDFSRPSYKISRIKIETRHYGNEPVNYGDEVAHDDESTLEIEDFTKKELEFDLMEPDIVITKMTKKLFYPMENASKFNKRAPPPSSMMIPVNAKFPYDHTPCLNADVGHTFVSSRIAKTQYFECLTGNNLFLHSCNSVLYDGSKHSCDVEKDCLQFENGTGEILNSIQTDNLLFDTGKSSCVDFKVQEIVECDTGDFVADKKFDHPLEVVFGVSLPREIFTDRCVEYDNRSVTVLRDAFDVTVTYHPEFSNSMIGRISKIESRAMLEKESLMSKFVTYSRDLGEICNESCFNLDCKTPDGLTVDILDNTKYNVCEEGKLVEEVTLEPDEYIENGQVKRLENYNGECRFEHSVDYFDIPYREVSGFSCAFTVPKLIL</sequence>
<keyword evidence="6" id="KW-0472">Membrane</keyword>
<keyword evidence="4" id="KW-1015">Disulfide bond</keyword>
<dbReference type="EMBL" id="KX151395">
    <property type="protein sequence ID" value="APO13972.1"/>
    <property type="molecule type" value="Genomic_DNA"/>
</dbReference>
<evidence type="ECO:0000256" key="5">
    <source>
        <dbReference type="ARBA" id="ARBA00023180"/>
    </source>
</evidence>
<protein>
    <submittedName>
        <fullName evidence="8">VP91</fullName>
    </submittedName>
</protein>
<proteinExistence type="predicted"/>
<accession>A0A1L5JGR0</accession>
<evidence type="ECO:0000313" key="8">
    <source>
        <dbReference type="EMBL" id="APO13972.1"/>
    </source>
</evidence>
<keyword evidence="5" id="KW-0325">Glycoprotein</keyword>
<evidence type="ECO:0000313" key="9">
    <source>
        <dbReference type="Proteomes" id="UP000204293"/>
    </source>
</evidence>
<dbReference type="InterPro" id="IPR013682">
    <property type="entry name" value="BaculoV_Vp91_N"/>
</dbReference>
<keyword evidence="3" id="KW-0677">Repeat</keyword>
<evidence type="ECO:0000256" key="6">
    <source>
        <dbReference type="SAM" id="Phobius"/>
    </source>
</evidence>
<evidence type="ECO:0000256" key="1">
    <source>
        <dbReference type="ARBA" id="ARBA00022669"/>
    </source>
</evidence>